<proteinExistence type="inferred from homology"/>
<dbReference type="Pfam" id="PF01725">
    <property type="entry name" value="Ham1p_like"/>
    <property type="match status" value="1"/>
</dbReference>
<comment type="function">
    <text evidence="10">Pyrophosphatase that catalyzes the hydrolysis of nucleoside triphosphates to their monophosphate derivatives, with a high preference for the non-canonical purine nucleotides XTP (xanthosine triphosphate), dITP (deoxyinosine triphosphate) and ITP. Seems to function as a house-cleaning enzyme that removes non-canonical purine nucleotides from the nucleotide pool, thus preventing their incorporation into DNA/RNA and avoiding chromosomal lesions.</text>
</comment>
<evidence type="ECO:0000256" key="8">
    <source>
        <dbReference type="ARBA" id="ARBA00051875"/>
    </source>
</evidence>
<dbReference type="PANTHER" id="PTHR11067">
    <property type="entry name" value="INOSINE TRIPHOSPHATE PYROPHOSPHATASE/HAM1 PROTEIN"/>
    <property type="match status" value="1"/>
</dbReference>
<organism evidence="12 13">
    <name type="scientific">Oceanithermus desulfurans NBRC 100063</name>
    <dbReference type="NCBI Taxonomy" id="1227550"/>
    <lineage>
        <taxon>Bacteria</taxon>
        <taxon>Thermotogati</taxon>
        <taxon>Deinococcota</taxon>
        <taxon>Deinococci</taxon>
        <taxon>Thermales</taxon>
        <taxon>Thermaceae</taxon>
        <taxon>Oceanithermus</taxon>
    </lineage>
</organism>
<dbReference type="NCBIfam" id="NF011397">
    <property type="entry name" value="PRK14822.1"/>
    <property type="match status" value="1"/>
</dbReference>
<feature type="binding site" evidence="10">
    <location>
        <position position="69"/>
    </location>
    <ligand>
        <name>Mg(2+)</name>
        <dbReference type="ChEBI" id="CHEBI:18420"/>
    </ligand>
</feature>
<feature type="binding site" evidence="10">
    <location>
        <begin position="179"/>
        <end position="180"/>
    </location>
    <ligand>
        <name>substrate</name>
    </ligand>
</feature>
<keyword evidence="4 10" id="KW-0547">Nucleotide-binding</keyword>
<keyword evidence="3 10" id="KW-0479">Metal-binding</keyword>
<keyword evidence="5 10" id="KW-0378">Hydrolase</keyword>
<evidence type="ECO:0000256" key="3">
    <source>
        <dbReference type="ARBA" id="ARBA00022723"/>
    </source>
</evidence>
<dbReference type="AlphaFoldDB" id="A0A511RKY8"/>
<feature type="binding site" evidence="10">
    <location>
        <begin position="151"/>
        <end position="154"/>
    </location>
    <ligand>
        <name>substrate</name>
    </ligand>
</feature>
<comment type="catalytic activity">
    <reaction evidence="10">
        <text>ITP + H2O = IMP + diphosphate + H(+)</text>
        <dbReference type="Rhea" id="RHEA:29399"/>
        <dbReference type="ChEBI" id="CHEBI:15377"/>
        <dbReference type="ChEBI" id="CHEBI:15378"/>
        <dbReference type="ChEBI" id="CHEBI:33019"/>
        <dbReference type="ChEBI" id="CHEBI:58053"/>
        <dbReference type="ChEBI" id="CHEBI:61402"/>
        <dbReference type="EC" id="3.6.1.66"/>
    </reaction>
</comment>
<feature type="binding site" evidence="10">
    <location>
        <begin position="8"/>
        <end position="13"/>
    </location>
    <ligand>
        <name>substrate</name>
    </ligand>
</feature>
<evidence type="ECO:0000256" key="11">
    <source>
        <dbReference type="RuleBase" id="RU003781"/>
    </source>
</evidence>
<keyword evidence="6 10" id="KW-0460">Magnesium</keyword>
<protein>
    <recommendedName>
        <fullName evidence="10">dITP/XTP pyrophosphatase</fullName>
        <ecNumber evidence="10">3.6.1.66</ecNumber>
    </recommendedName>
    <alternativeName>
        <fullName evidence="10">Non-canonical purine NTP pyrophosphatase</fullName>
    </alternativeName>
    <alternativeName>
        <fullName evidence="10">Non-standard purine NTP pyrophosphatase</fullName>
    </alternativeName>
    <alternativeName>
        <fullName evidence="10">Nucleoside-triphosphate diphosphatase</fullName>
    </alternativeName>
    <alternativeName>
        <fullName evidence="10">Nucleoside-triphosphate pyrophosphatase</fullName>
        <shortName evidence="10">NTPase</shortName>
    </alternativeName>
</protein>
<comment type="catalytic activity">
    <reaction evidence="8 10">
        <text>dITP + H2O = dIMP + diphosphate + H(+)</text>
        <dbReference type="Rhea" id="RHEA:28342"/>
        <dbReference type="ChEBI" id="CHEBI:15377"/>
        <dbReference type="ChEBI" id="CHEBI:15378"/>
        <dbReference type="ChEBI" id="CHEBI:33019"/>
        <dbReference type="ChEBI" id="CHEBI:61194"/>
        <dbReference type="ChEBI" id="CHEBI:61382"/>
        <dbReference type="EC" id="3.6.1.66"/>
    </reaction>
</comment>
<dbReference type="InterPro" id="IPR029001">
    <property type="entry name" value="ITPase-like_fam"/>
</dbReference>
<dbReference type="HAMAP" id="MF_01405">
    <property type="entry name" value="Non_canon_purine_NTPase"/>
    <property type="match status" value="1"/>
</dbReference>
<evidence type="ECO:0000256" key="10">
    <source>
        <dbReference type="HAMAP-Rule" id="MF_01405"/>
    </source>
</evidence>
<dbReference type="GO" id="GO:0000166">
    <property type="term" value="F:nucleotide binding"/>
    <property type="evidence" value="ECO:0007669"/>
    <property type="project" value="UniProtKB-KW"/>
</dbReference>
<comment type="subunit">
    <text evidence="2 10">Homodimer.</text>
</comment>
<evidence type="ECO:0000256" key="6">
    <source>
        <dbReference type="ARBA" id="ARBA00022842"/>
    </source>
</evidence>
<evidence type="ECO:0000313" key="12">
    <source>
        <dbReference type="EMBL" id="GEM90334.1"/>
    </source>
</evidence>
<evidence type="ECO:0000256" key="2">
    <source>
        <dbReference type="ARBA" id="ARBA00011738"/>
    </source>
</evidence>
<dbReference type="GO" id="GO:0005829">
    <property type="term" value="C:cytosol"/>
    <property type="evidence" value="ECO:0007669"/>
    <property type="project" value="TreeGrafter"/>
</dbReference>
<dbReference type="InterPro" id="IPR002637">
    <property type="entry name" value="RdgB/HAM1"/>
</dbReference>
<evidence type="ECO:0000256" key="7">
    <source>
        <dbReference type="ARBA" id="ARBA00023080"/>
    </source>
</evidence>
<dbReference type="EMBL" id="BJXN01000012">
    <property type="protein sequence ID" value="GEM90334.1"/>
    <property type="molecule type" value="Genomic_DNA"/>
</dbReference>
<dbReference type="GO" id="GO:0036222">
    <property type="term" value="F:XTP diphosphatase activity"/>
    <property type="evidence" value="ECO:0007669"/>
    <property type="project" value="UniProtKB-UniRule"/>
</dbReference>
<dbReference type="SUPFAM" id="SSF52972">
    <property type="entry name" value="ITPase-like"/>
    <property type="match status" value="1"/>
</dbReference>
<comment type="catalytic activity">
    <reaction evidence="9 10">
        <text>XTP + H2O = XMP + diphosphate + H(+)</text>
        <dbReference type="Rhea" id="RHEA:28610"/>
        <dbReference type="ChEBI" id="CHEBI:15377"/>
        <dbReference type="ChEBI" id="CHEBI:15378"/>
        <dbReference type="ChEBI" id="CHEBI:33019"/>
        <dbReference type="ChEBI" id="CHEBI:57464"/>
        <dbReference type="ChEBI" id="CHEBI:61314"/>
        <dbReference type="EC" id="3.6.1.66"/>
    </reaction>
</comment>
<dbReference type="Proteomes" id="UP000321827">
    <property type="component" value="Unassembled WGS sequence"/>
</dbReference>
<dbReference type="GO" id="GO:0036220">
    <property type="term" value="F:ITP diphosphatase activity"/>
    <property type="evidence" value="ECO:0007669"/>
    <property type="project" value="UniProtKB-UniRule"/>
</dbReference>
<reference evidence="12 13" key="1">
    <citation type="submission" date="2019-07" db="EMBL/GenBank/DDBJ databases">
        <title>Whole genome shotgun sequence of Oceanithermus desulfurans NBRC 100063.</title>
        <authorList>
            <person name="Hosoyama A."/>
            <person name="Uohara A."/>
            <person name="Ohji S."/>
            <person name="Ichikawa N."/>
        </authorList>
    </citation>
    <scope>NUCLEOTIDE SEQUENCE [LARGE SCALE GENOMIC DNA]</scope>
    <source>
        <strain evidence="12 13">NBRC 100063</strain>
    </source>
</reference>
<dbReference type="NCBIfam" id="TIGR00042">
    <property type="entry name" value="RdgB/HAM1 family non-canonical purine NTP pyrophosphatase"/>
    <property type="match status" value="1"/>
</dbReference>
<comment type="cofactor">
    <cofactor evidence="10">
        <name>Mg(2+)</name>
        <dbReference type="ChEBI" id="CHEBI:18420"/>
    </cofactor>
    <text evidence="10">Binds 1 Mg(2+) ion per subunit.</text>
</comment>
<dbReference type="GO" id="GO:0046872">
    <property type="term" value="F:metal ion binding"/>
    <property type="evidence" value="ECO:0007669"/>
    <property type="project" value="UniProtKB-KW"/>
</dbReference>
<comment type="caution">
    <text evidence="12">The sequence shown here is derived from an EMBL/GenBank/DDBJ whole genome shotgun (WGS) entry which is preliminary data.</text>
</comment>
<evidence type="ECO:0000256" key="4">
    <source>
        <dbReference type="ARBA" id="ARBA00022741"/>
    </source>
</evidence>
<accession>A0A511RKY8</accession>
<feature type="binding site" evidence="10">
    <location>
        <position position="70"/>
    </location>
    <ligand>
        <name>substrate</name>
    </ligand>
</feature>
<dbReference type="GO" id="GO:0035870">
    <property type="term" value="F:dITP diphosphatase activity"/>
    <property type="evidence" value="ECO:0007669"/>
    <property type="project" value="UniProtKB-UniRule"/>
</dbReference>
<dbReference type="GO" id="GO:0017111">
    <property type="term" value="F:ribonucleoside triphosphate phosphatase activity"/>
    <property type="evidence" value="ECO:0007669"/>
    <property type="project" value="InterPro"/>
</dbReference>
<name>A0A511RKY8_9DEIN</name>
<feature type="binding site" evidence="10">
    <location>
        <position position="174"/>
    </location>
    <ligand>
        <name>substrate</name>
    </ligand>
</feature>
<sequence length="204" mass="22612">MMQVVIATSNPGKYRELARGLEPLGWELRPLPDFGVELPEETGTTFEDNALMKAATVAQKTRLPALADDSGLVVDALGGEPGIYSARYGGRTNDRDRNVYLLERLRGVPPEQRTARFVAVLALAYPDGHVESYRGEVEGVILEAPRGEGGFGYDPLFYLPELERTFAEMAPDEKAQHSHRARALAKLLEAWKNGPPPREIWPLE</sequence>
<dbReference type="CDD" id="cd00515">
    <property type="entry name" value="HAM1"/>
    <property type="match status" value="1"/>
</dbReference>
<dbReference type="FunFam" id="3.90.950.10:FF:000001">
    <property type="entry name" value="dITP/XTP pyrophosphatase"/>
    <property type="match status" value="1"/>
</dbReference>
<evidence type="ECO:0000256" key="5">
    <source>
        <dbReference type="ARBA" id="ARBA00022801"/>
    </source>
</evidence>
<evidence type="ECO:0000256" key="1">
    <source>
        <dbReference type="ARBA" id="ARBA00008023"/>
    </source>
</evidence>
<feature type="binding site" evidence="10">
    <location>
        <position position="40"/>
    </location>
    <ligand>
        <name>Mg(2+)</name>
        <dbReference type="ChEBI" id="CHEBI:18420"/>
    </ligand>
</feature>
<dbReference type="PANTHER" id="PTHR11067:SF9">
    <property type="entry name" value="INOSINE TRIPHOSPHATE PYROPHOSPHATASE"/>
    <property type="match status" value="1"/>
</dbReference>
<dbReference type="Gene3D" id="3.90.950.10">
    <property type="match status" value="1"/>
</dbReference>
<feature type="active site" description="Proton acceptor" evidence="10">
    <location>
        <position position="69"/>
    </location>
</feature>
<evidence type="ECO:0000313" key="13">
    <source>
        <dbReference type="Proteomes" id="UP000321827"/>
    </source>
</evidence>
<dbReference type="GO" id="GO:0009117">
    <property type="term" value="P:nucleotide metabolic process"/>
    <property type="evidence" value="ECO:0007669"/>
    <property type="project" value="UniProtKB-KW"/>
</dbReference>
<keyword evidence="7 10" id="KW-0546">Nucleotide metabolism</keyword>
<evidence type="ECO:0000256" key="9">
    <source>
        <dbReference type="ARBA" id="ARBA00052017"/>
    </source>
</evidence>
<comment type="similarity">
    <text evidence="1 10 11">Belongs to the HAM1 NTPase family.</text>
</comment>
<gene>
    <name evidence="12" type="ORF">ODE01S_17680</name>
</gene>
<dbReference type="GO" id="GO:0009146">
    <property type="term" value="P:purine nucleoside triphosphate catabolic process"/>
    <property type="evidence" value="ECO:0007669"/>
    <property type="project" value="UniProtKB-UniRule"/>
</dbReference>
<dbReference type="EC" id="3.6.1.66" evidence="10"/>
<dbReference type="InterPro" id="IPR020922">
    <property type="entry name" value="dITP/XTP_pyrophosphatase"/>
</dbReference>